<evidence type="ECO:0000313" key="8">
    <source>
        <dbReference type="Proteomes" id="UP000243406"/>
    </source>
</evidence>
<dbReference type="InterPro" id="IPR000878">
    <property type="entry name" value="4pyrrol_Mease"/>
</dbReference>
<dbReference type="GO" id="GO:0008276">
    <property type="term" value="F:protein methyltransferase activity"/>
    <property type="evidence" value="ECO:0007669"/>
    <property type="project" value="InterPro"/>
</dbReference>
<keyword evidence="4 7" id="KW-0808">Transferase</keyword>
<dbReference type="RefSeq" id="WP_079589910.1">
    <property type="nucleotide sequence ID" value="NZ_FUYN01000004.1"/>
</dbReference>
<keyword evidence="2" id="KW-0169">Cobalamin biosynthesis</keyword>
<organism evidence="7 8">
    <name type="scientific">Acetoanaerobium noterae</name>
    <dbReference type="NCBI Taxonomy" id="745369"/>
    <lineage>
        <taxon>Bacteria</taxon>
        <taxon>Bacillati</taxon>
        <taxon>Bacillota</taxon>
        <taxon>Clostridia</taxon>
        <taxon>Peptostreptococcales</taxon>
        <taxon>Filifactoraceae</taxon>
        <taxon>Acetoanaerobium</taxon>
    </lineage>
</organism>
<dbReference type="InterPro" id="IPR014776">
    <property type="entry name" value="4pyrrole_Mease_sub2"/>
</dbReference>
<dbReference type="Pfam" id="PF00590">
    <property type="entry name" value="TP_methylase"/>
    <property type="match status" value="1"/>
</dbReference>
<proteinExistence type="predicted"/>
<name>A0A1T5C953_9FIRM</name>
<dbReference type="InterPro" id="IPR050714">
    <property type="entry name" value="Cobalamin_biosynth_MTase"/>
</dbReference>
<dbReference type="PANTHER" id="PTHR43182">
    <property type="entry name" value="COBALT-PRECORRIN-6B C(15)-METHYLTRANSFERASE (DECARBOXYLATING)"/>
    <property type="match status" value="1"/>
</dbReference>
<keyword evidence="3 7" id="KW-0489">Methyltransferase</keyword>
<comment type="pathway">
    <text evidence="1">Cofactor biosynthesis; adenosylcobalamin biosynthesis.</text>
</comment>
<protein>
    <submittedName>
        <fullName evidence="7">Precorrin-6Y C5,15-methyltransferase (Decarboxylating) /cobalt-precorrin 6B C5-methyltransferase</fullName>
    </submittedName>
</protein>
<accession>A0A1T5C953</accession>
<dbReference type="EMBL" id="FUYN01000004">
    <property type="protein sequence ID" value="SKB55896.1"/>
    <property type="molecule type" value="Genomic_DNA"/>
</dbReference>
<dbReference type="SUPFAM" id="SSF53790">
    <property type="entry name" value="Tetrapyrrole methylase"/>
    <property type="match status" value="1"/>
</dbReference>
<dbReference type="InterPro" id="IPR012818">
    <property type="entry name" value="CbiE"/>
</dbReference>
<evidence type="ECO:0000256" key="1">
    <source>
        <dbReference type="ARBA" id="ARBA00004953"/>
    </source>
</evidence>
<dbReference type="PANTHER" id="PTHR43182:SF1">
    <property type="entry name" value="COBALT-PRECORRIN-7 C(5)-METHYLTRANSFERASE"/>
    <property type="match status" value="1"/>
</dbReference>
<dbReference type="InterPro" id="IPR035996">
    <property type="entry name" value="4pyrrol_Methylase_sf"/>
</dbReference>
<dbReference type="AlphaFoldDB" id="A0A1T5C953"/>
<dbReference type="InterPro" id="IPR014777">
    <property type="entry name" value="4pyrrole_Mease_sub1"/>
</dbReference>
<keyword evidence="8" id="KW-1185">Reference proteome</keyword>
<dbReference type="Proteomes" id="UP000243406">
    <property type="component" value="Unassembled WGS sequence"/>
</dbReference>
<evidence type="ECO:0000256" key="5">
    <source>
        <dbReference type="ARBA" id="ARBA00022691"/>
    </source>
</evidence>
<dbReference type="Gene3D" id="3.30.950.10">
    <property type="entry name" value="Methyltransferase, Cobalt-precorrin-4 Transmethylase, Domain 2"/>
    <property type="match status" value="1"/>
</dbReference>
<evidence type="ECO:0000256" key="4">
    <source>
        <dbReference type="ARBA" id="ARBA00022679"/>
    </source>
</evidence>
<keyword evidence="5" id="KW-0949">S-adenosyl-L-methionine</keyword>
<dbReference type="GO" id="GO:0009236">
    <property type="term" value="P:cobalamin biosynthetic process"/>
    <property type="evidence" value="ECO:0007669"/>
    <property type="project" value="UniProtKB-UniPathway"/>
</dbReference>
<dbReference type="NCBIfam" id="TIGR02467">
    <property type="entry name" value="CbiE"/>
    <property type="match status" value="1"/>
</dbReference>
<dbReference type="CDD" id="cd11644">
    <property type="entry name" value="Precorrin-6Y-MT"/>
    <property type="match status" value="1"/>
</dbReference>
<dbReference type="OrthoDB" id="9780707at2"/>
<gene>
    <name evidence="7" type="ORF">SAMN02745120_2108</name>
</gene>
<feature type="domain" description="Tetrapyrrole methylase" evidence="6">
    <location>
        <begin position="1"/>
        <end position="192"/>
    </location>
</feature>
<dbReference type="Gene3D" id="3.40.1010.10">
    <property type="entry name" value="Cobalt-precorrin-4 Transmethylase, Domain 1"/>
    <property type="match status" value="1"/>
</dbReference>
<dbReference type="GO" id="GO:0032259">
    <property type="term" value="P:methylation"/>
    <property type="evidence" value="ECO:0007669"/>
    <property type="project" value="UniProtKB-KW"/>
</dbReference>
<evidence type="ECO:0000256" key="3">
    <source>
        <dbReference type="ARBA" id="ARBA00022603"/>
    </source>
</evidence>
<evidence type="ECO:0000259" key="6">
    <source>
        <dbReference type="Pfam" id="PF00590"/>
    </source>
</evidence>
<evidence type="ECO:0000313" key="7">
    <source>
        <dbReference type="EMBL" id="SKB55896.1"/>
    </source>
</evidence>
<sequence>MITIVGLGPGQSKYLTNEAIAIIESASVIYGAKRHIDIISDIKTKASKSSYVKLGELSAMISESITKGYENIAVLASGDPSLYGIAKYLMDKFAGEDKKEVEIIPGISSVAYLFSKIKQSMNDIYITSTHGKDLSFDTVINMDKVAYVTDSNRGPVYIANRYLDAGLDPYIIVGENLAYENERITLSKASKLDKEKYYDMNVVIVIKEDAYER</sequence>
<evidence type="ECO:0000256" key="2">
    <source>
        <dbReference type="ARBA" id="ARBA00022573"/>
    </source>
</evidence>
<dbReference type="UniPathway" id="UPA00148"/>
<reference evidence="8" key="1">
    <citation type="submission" date="2017-02" db="EMBL/GenBank/DDBJ databases">
        <authorList>
            <person name="Varghese N."/>
            <person name="Submissions S."/>
        </authorList>
    </citation>
    <scope>NUCLEOTIDE SEQUENCE [LARGE SCALE GENOMIC DNA]</scope>
    <source>
        <strain evidence="8">ATCC 35199</strain>
    </source>
</reference>